<dbReference type="PANTHER" id="PTHR47967">
    <property type="entry name" value="OS07G0603500 PROTEIN-RELATED"/>
    <property type="match status" value="1"/>
</dbReference>
<dbReference type="OrthoDB" id="2747330at2759"/>
<dbReference type="FunFam" id="2.40.70.10:FF:000016">
    <property type="entry name" value="Probable aspartic protease At2g35615"/>
    <property type="match status" value="1"/>
</dbReference>
<dbReference type="InterPro" id="IPR001969">
    <property type="entry name" value="Aspartic_peptidase_AS"/>
</dbReference>
<dbReference type="PROSITE" id="PS51767">
    <property type="entry name" value="PEPTIDASE_A1"/>
    <property type="match status" value="1"/>
</dbReference>
<dbReference type="MEROPS" id="A01.069"/>
<keyword evidence="5 9" id="KW-0732">Signal</keyword>
<evidence type="ECO:0000256" key="8">
    <source>
        <dbReference type="ARBA" id="ARBA00023180"/>
    </source>
</evidence>
<dbReference type="GO" id="GO:0005576">
    <property type="term" value="C:extracellular region"/>
    <property type="evidence" value="ECO:0007669"/>
    <property type="project" value="UniProtKB-SubCell"/>
</dbReference>
<dbReference type="SUPFAM" id="SSF50630">
    <property type="entry name" value="Acid proteases"/>
    <property type="match status" value="1"/>
</dbReference>
<proteinExistence type="inferred from homology"/>
<evidence type="ECO:0000313" key="12">
    <source>
        <dbReference type="Proteomes" id="UP000000226"/>
    </source>
</evidence>
<dbReference type="EMBL" id="CM002298">
    <property type="protein sequence ID" value="ESW05774.1"/>
    <property type="molecule type" value="Genomic_DNA"/>
</dbReference>
<keyword evidence="3" id="KW-0964">Secreted</keyword>
<dbReference type="InterPro" id="IPR051708">
    <property type="entry name" value="Plant_Aspart_Prot_A1"/>
</dbReference>
<evidence type="ECO:0000259" key="10">
    <source>
        <dbReference type="PROSITE" id="PS51767"/>
    </source>
</evidence>
<dbReference type="FunFam" id="2.40.70.10:FF:000050">
    <property type="entry name" value="Aspartic proteinase CDR1"/>
    <property type="match status" value="1"/>
</dbReference>
<evidence type="ECO:0000256" key="5">
    <source>
        <dbReference type="ARBA" id="ARBA00022729"/>
    </source>
</evidence>
<comment type="subcellular location">
    <subcellularLocation>
        <location evidence="1">Secreted</location>
    </subcellularLocation>
</comment>
<name>V7AJQ2_PHAVU</name>
<organism evidence="11 12">
    <name type="scientific">Phaseolus vulgaris</name>
    <name type="common">Kidney bean</name>
    <name type="synonym">French bean</name>
    <dbReference type="NCBI Taxonomy" id="3885"/>
    <lineage>
        <taxon>Eukaryota</taxon>
        <taxon>Viridiplantae</taxon>
        <taxon>Streptophyta</taxon>
        <taxon>Embryophyta</taxon>
        <taxon>Tracheophyta</taxon>
        <taxon>Spermatophyta</taxon>
        <taxon>Magnoliopsida</taxon>
        <taxon>eudicotyledons</taxon>
        <taxon>Gunneridae</taxon>
        <taxon>Pentapetalae</taxon>
        <taxon>rosids</taxon>
        <taxon>fabids</taxon>
        <taxon>Fabales</taxon>
        <taxon>Fabaceae</taxon>
        <taxon>Papilionoideae</taxon>
        <taxon>50 kb inversion clade</taxon>
        <taxon>NPAAA clade</taxon>
        <taxon>indigoferoid/millettioid clade</taxon>
        <taxon>Phaseoleae</taxon>
        <taxon>Phaseolus</taxon>
    </lineage>
</organism>
<dbReference type="Pfam" id="PF14541">
    <property type="entry name" value="TAXi_C"/>
    <property type="match status" value="1"/>
</dbReference>
<evidence type="ECO:0000256" key="3">
    <source>
        <dbReference type="ARBA" id="ARBA00022525"/>
    </source>
</evidence>
<evidence type="ECO:0000256" key="4">
    <source>
        <dbReference type="ARBA" id="ARBA00022670"/>
    </source>
</evidence>
<reference evidence="12" key="1">
    <citation type="journal article" date="2014" name="Nat. Genet.">
        <title>A reference genome for common bean and genome-wide analysis of dual domestications.</title>
        <authorList>
            <person name="Schmutz J."/>
            <person name="McClean P.E."/>
            <person name="Mamidi S."/>
            <person name="Wu G.A."/>
            <person name="Cannon S.B."/>
            <person name="Grimwood J."/>
            <person name="Jenkins J."/>
            <person name="Shu S."/>
            <person name="Song Q."/>
            <person name="Chavarro C."/>
            <person name="Torres-Torres M."/>
            <person name="Geffroy V."/>
            <person name="Moghaddam S.M."/>
            <person name="Gao D."/>
            <person name="Abernathy B."/>
            <person name="Barry K."/>
            <person name="Blair M."/>
            <person name="Brick M.A."/>
            <person name="Chovatia M."/>
            <person name="Gepts P."/>
            <person name="Goodstein D.M."/>
            <person name="Gonzales M."/>
            <person name="Hellsten U."/>
            <person name="Hyten D.L."/>
            <person name="Jia G."/>
            <person name="Kelly J.D."/>
            <person name="Kudrna D."/>
            <person name="Lee R."/>
            <person name="Richard M.M."/>
            <person name="Miklas P.N."/>
            <person name="Osorno J.M."/>
            <person name="Rodrigues J."/>
            <person name="Thareau V."/>
            <person name="Urrea C.A."/>
            <person name="Wang M."/>
            <person name="Yu Y."/>
            <person name="Zhang M."/>
            <person name="Wing R.A."/>
            <person name="Cregan P.B."/>
            <person name="Rokhsar D.S."/>
            <person name="Jackson S.A."/>
        </authorList>
    </citation>
    <scope>NUCLEOTIDE SEQUENCE [LARGE SCALE GENOMIC DNA]</scope>
    <source>
        <strain evidence="12">cv. G19833</strain>
    </source>
</reference>
<keyword evidence="4" id="KW-0645">Protease</keyword>
<dbReference type="PANTHER" id="PTHR47967:SF66">
    <property type="entry name" value="ASPARTIC PROTEINASE CDR1-RELATED"/>
    <property type="match status" value="1"/>
</dbReference>
<evidence type="ECO:0000256" key="2">
    <source>
        <dbReference type="ARBA" id="ARBA00007447"/>
    </source>
</evidence>
<gene>
    <name evidence="11" type="ORF">PHAVU_011G208400g</name>
</gene>
<sequence length="434" mass="46674">MSHYSSLVFVLLCLCNLYSSEALNGGFSVEMIHRDSPKSPFYNSTETQFQRISNALSRSIIRVNHFNKSFVSANTPQAPVTSALGEYLVSYAIGTPPIQAFGILDTGSDITWLQCQPCKRCFKQITPIFDPSKSKTFNTIGCTTNTCRSVQGTSCPSSTSSCKYSLSYADGTNSQGDLSFETLTLASTNGPPVKIPRFEIGCGHNNFVSSERGNSGIVGLGRAPVSLVNQLGPSIGGKFSYCLVPALSPPSVSSKLNFGNAAVVSGRGTVSTPLYSRNREVFYYLNLEAISVGRNRIEVGSSLPRAGGKGNMIIDSGTTLTFLPNDVYSKFESAVAKEVKLQPAKDPNQVLSLCYKATSDKFDVPVITAHFSGANVLLFGLNTFTRVSDGVVCLAFQPSQSTPTFGNLAQQNILVGYDLQKNTVSFKLVDCTKQ</sequence>
<dbReference type="InterPro" id="IPR032861">
    <property type="entry name" value="TAXi_N"/>
</dbReference>
<evidence type="ECO:0000313" key="11">
    <source>
        <dbReference type="EMBL" id="ESW05774.1"/>
    </source>
</evidence>
<evidence type="ECO:0000256" key="9">
    <source>
        <dbReference type="SAM" id="SignalP"/>
    </source>
</evidence>
<dbReference type="Pfam" id="PF14543">
    <property type="entry name" value="TAXi_N"/>
    <property type="match status" value="1"/>
</dbReference>
<dbReference type="InterPro" id="IPR032799">
    <property type="entry name" value="TAXi_C"/>
</dbReference>
<evidence type="ECO:0000256" key="6">
    <source>
        <dbReference type="ARBA" id="ARBA00022750"/>
    </source>
</evidence>
<keyword evidence="12" id="KW-1185">Reference proteome</keyword>
<dbReference type="InterPro" id="IPR034161">
    <property type="entry name" value="Pepsin-like_plant"/>
</dbReference>
<dbReference type="Gramene" id="ESW05774">
    <property type="protein sequence ID" value="ESW05774"/>
    <property type="gene ID" value="PHAVU_011G208400g"/>
</dbReference>
<dbReference type="Gene3D" id="2.40.70.10">
    <property type="entry name" value="Acid Proteases"/>
    <property type="match status" value="2"/>
</dbReference>
<keyword evidence="6" id="KW-0064">Aspartyl protease</keyword>
<feature type="signal peptide" evidence="9">
    <location>
        <begin position="1"/>
        <end position="22"/>
    </location>
</feature>
<dbReference type="InterPro" id="IPR021109">
    <property type="entry name" value="Peptidase_aspartic_dom_sf"/>
</dbReference>
<evidence type="ECO:0000256" key="7">
    <source>
        <dbReference type="ARBA" id="ARBA00022801"/>
    </source>
</evidence>
<accession>V7AJQ2</accession>
<dbReference type="AlphaFoldDB" id="V7AJQ2"/>
<keyword evidence="8" id="KW-0325">Glycoprotein</keyword>
<dbReference type="InterPro" id="IPR033121">
    <property type="entry name" value="PEPTIDASE_A1"/>
</dbReference>
<dbReference type="CDD" id="cd05476">
    <property type="entry name" value="pepsin_A_like_plant"/>
    <property type="match status" value="1"/>
</dbReference>
<protein>
    <recommendedName>
        <fullName evidence="10">Peptidase A1 domain-containing protein</fullName>
    </recommendedName>
</protein>
<dbReference type="OMA" id="GSTQDWE"/>
<dbReference type="PROSITE" id="PS00141">
    <property type="entry name" value="ASP_PROTEASE"/>
    <property type="match status" value="1"/>
</dbReference>
<comment type="similarity">
    <text evidence="2">Belongs to the peptidase A1 family.</text>
</comment>
<keyword evidence="7" id="KW-0378">Hydrolase</keyword>
<feature type="domain" description="Peptidase A1" evidence="10">
    <location>
        <begin position="87"/>
        <end position="427"/>
    </location>
</feature>
<dbReference type="eggNOG" id="KOG1339">
    <property type="taxonomic scope" value="Eukaryota"/>
</dbReference>
<feature type="chain" id="PRO_5004753462" description="Peptidase A1 domain-containing protein" evidence="9">
    <location>
        <begin position="23"/>
        <end position="434"/>
    </location>
</feature>
<evidence type="ECO:0000256" key="1">
    <source>
        <dbReference type="ARBA" id="ARBA00004613"/>
    </source>
</evidence>
<dbReference type="GO" id="GO:0006508">
    <property type="term" value="P:proteolysis"/>
    <property type="evidence" value="ECO:0007669"/>
    <property type="project" value="UniProtKB-KW"/>
</dbReference>
<dbReference type="GO" id="GO:0004190">
    <property type="term" value="F:aspartic-type endopeptidase activity"/>
    <property type="evidence" value="ECO:0007669"/>
    <property type="project" value="UniProtKB-KW"/>
</dbReference>
<dbReference type="Proteomes" id="UP000000226">
    <property type="component" value="Chromosome 11"/>
</dbReference>